<keyword evidence="1" id="KW-0812">Transmembrane</keyword>
<evidence type="ECO:0000313" key="3">
    <source>
        <dbReference type="EMBL" id="MFD1644883.1"/>
    </source>
</evidence>
<dbReference type="InterPro" id="IPR012859">
    <property type="entry name" value="Pilin_N_archaeal"/>
</dbReference>
<dbReference type="PANTHER" id="PTHR38138">
    <property type="entry name" value="VNG6441H"/>
    <property type="match status" value="1"/>
</dbReference>
<comment type="caution">
    <text evidence="3">The sequence shown here is derived from an EMBL/GenBank/DDBJ whole genome shotgun (WGS) entry which is preliminary data.</text>
</comment>
<protein>
    <submittedName>
        <fullName evidence="3">Type IV pilin</fullName>
    </submittedName>
</protein>
<evidence type="ECO:0000259" key="2">
    <source>
        <dbReference type="Pfam" id="PF07790"/>
    </source>
</evidence>
<gene>
    <name evidence="3" type="ORF">ACFSBL_04225</name>
</gene>
<dbReference type="Pfam" id="PF07790">
    <property type="entry name" value="Pilin_N"/>
    <property type="match status" value="1"/>
</dbReference>
<name>A0ABD6DHD9_9EURY</name>
<feature type="transmembrane region" description="Helical" evidence="1">
    <location>
        <begin position="12"/>
        <end position="38"/>
    </location>
</feature>
<keyword evidence="1" id="KW-1133">Transmembrane helix</keyword>
<dbReference type="RefSeq" id="WP_256400127.1">
    <property type="nucleotide sequence ID" value="NZ_JANHJR010000002.1"/>
</dbReference>
<feature type="domain" description="Archaeal Type IV pilin N-terminal" evidence="2">
    <location>
        <begin position="11"/>
        <end position="89"/>
    </location>
</feature>
<proteinExistence type="predicted"/>
<keyword evidence="1" id="KW-0472">Membrane</keyword>
<dbReference type="PANTHER" id="PTHR38138:SF1">
    <property type="entry name" value="ARCHAEAL TYPE IV PILIN N-TERMINAL DOMAIN-CONTAINING PROTEIN"/>
    <property type="match status" value="1"/>
</dbReference>
<keyword evidence="4" id="KW-1185">Reference proteome</keyword>
<sequence length="153" mass="16183">MNFRGMLADEEALSPVIGVVLIVALTVVLSASVAVFVLDIGSQVTEKTPNAVVDYDFDVDGTGAETMTLTQEGGNPVEAQYVTVYVDGEIAWEAGSNRSDYNIVGPDEWADGLEGGDSLTLEMDPSTVAVGDTIRIVWQKGEQSAILAEQQVG</sequence>
<dbReference type="EMBL" id="JBHUDO010000001">
    <property type="protein sequence ID" value="MFD1644883.1"/>
    <property type="molecule type" value="Genomic_DNA"/>
</dbReference>
<accession>A0ABD6DHD9</accession>
<evidence type="ECO:0000256" key="1">
    <source>
        <dbReference type="SAM" id="Phobius"/>
    </source>
</evidence>
<reference evidence="3 4" key="1">
    <citation type="journal article" date="2019" name="Int. J. Syst. Evol. Microbiol.">
        <title>The Global Catalogue of Microorganisms (GCM) 10K type strain sequencing project: providing services to taxonomists for standard genome sequencing and annotation.</title>
        <authorList>
            <consortium name="The Broad Institute Genomics Platform"/>
            <consortium name="The Broad Institute Genome Sequencing Center for Infectious Disease"/>
            <person name="Wu L."/>
            <person name="Ma J."/>
        </authorList>
    </citation>
    <scope>NUCLEOTIDE SEQUENCE [LARGE SCALE GENOMIC DNA]</scope>
    <source>
        <strain evidence="3 4">CGMCC 1.10390</strain>
    </source>
</reference>
<dbReference type="NCBIfam" id="TIGR02537">
    <property type="entry name" value="arch_flag_Nterm"/>
    <property type="match status" value="1"/>
</dbReference>
<dbReference type="AlphaFoldDB" id="A0ABD6DHD9"/>
<organism evidence="3 4">
    <name type="scientific">Haloarchaeobius litoreus</name>
    <dbReference type="NCBI Taxonomy" id="755306"/>
    <lineage>
        <taxon>Archaea</taxon>
        <taxon>Methanobacteriati</taxon>
        <taxon>Methanobacteriota</taxon>
        <taxon>Stenosarchaea group</taxon>
        <taxon>Halobacteria</taxon>
        <taxon>Halobacteriales</taxon>
        <taxon>Halorubellaceae</taxon>
        <taxon>Haloarchaeobius</taxon>
    </lineage>
</organism>
<dbReference type="InterPro" id="IPR013373">
    <property type="entry name" value="Flagellin/pilin_N_arc"/>
</dbReference>
<evidence type="ECO:0000313" key="4">
    <source>
        <dbReference type="Proteomes" id="UP001597034"/>
    </source>
</evidence>
<dbReference type="Proteomes" id="UP001597034">
    <property type="component" value="Unassembled WGS sequence"/>
</dbReference>